<name>A0A5S9QRT4_MYCVN</name>
<evidence type="ECO:0000313" key="2">
    <source>
        <dbReference type="Proteomes" id="UP000430146"/>
    </source>
</evidence>
<evidence type="ECO:0000313" key="1">
    <source>
        <dbReference type="EMBL" id="CAA0120961.1"/>
    </source>
</evidence>
<gene>
    <name evidence="1" type="ORF">AELLOGFF_04319</name>
</gene>
<organism evidence="1 2">
    <name type="scientific">Mycolicibacterium vanbaalenii</name>
    <name type="common">Mycobacterium vanbaalenii</name>
    <dbReference type="NCBI Taxonomy" id="110539"/>
    <lineage>
        <taxon>Bacteria</taxon>
        <taxon>Bacillati</taxon>
        <taxon>Actinomycetota</taxon>
        <taxon>Actinomycetes</taxon>
        <taxon>Mycobacteriales</taxon>
        <taxon>Mycobacteriaceae</taxon>
        <taxon>Mycolicibacterium</taxon>
    </lineage>
</organism>
<accession>A0A5S9QRT4</accession>
<dbReference type="AlphaFoldDB" id="A0A5S9QRT4"/>
<sequence length="112" mass="12657">MTNDDSAPVGRPLTDAERHLLNEILEWKIGHNIAQQGVHVDPDSVTAALDDLNKRTPLHRQYGEHHVHIHTGNPDQVILTVRRTWLAFHASPYVVEITEDELERAMSRGDVA</sequence>
<proteinExistence type="predicted"/>
<dbReference type="OrthoDB" id="9960231at2"/>
<keyword evidence="2" id="KW-1185">Reference proteome</keyword>
<dbReference type="RefSeq" id="WP_159230925.1">
    <property type="nucleotide sequence ID" value="NZ_CACSIP010000018.1"/>
</dbReference>
<dbReference type="Proteomes" id="UP000430146">
    <property type="component" value="Unassembled WGS sequence"/>
</dbReference>
<reference evidence="1 2" key="1">
    <citation type="submission" date="2019-11" db="EMBL/GenBank/DDBJ databases">
        <authorList>
            <person name="Holert J."/>
        </authorList>
    </citation>
    <scope>NUCLEOTIDE SEQUENCE [LARGE SCALE GENOMIC DNA]</scope>
    <source>
        <strain evidence="1">BC8_1</strain>
    </source>
</reference>
<protein>
    <submittedName>
        <fullName evidence="1">Uncharacterized protein</fullName>
    </submittedName>
</protein>
<dbReference type="EMBL" id="CACSIP010000018">
    <property type="protein sequence ID" value="CAA0120961.1"/>
    <property type="molecule type" value="Genomic_DNA"/>
</dbReference>